<comment type="caution">
    <text evidence="1">The sequence shown here is derived from an EMBL/GenBank/DDBJ whole genome shotgun (WGS) entry which is preliminary data.</text>
</comment>
<keyword evidence="2" id="KW-1185">Reference proteome</keyword>
<gene>
    <name evidence="1" type="ORF">STAS_28706</name>
</gene>
<reference evidence="2" key="1">
    <citation type="journal article" date="2019" name="Curr. Biol.">
        <title>Genome Sequence of Striga asiatica Provides Insight into the Evolution of Plant Parasitism.</title>
        <authorList>
            <person name="Yoshida S."/>
            <person name="Kim S."/>
            <person name="Wafula E.K."/>
            <person name="Tanskanen J."/>
            <person name="Kim Y.M."/>
            <person name="Honaas L."/>
            <person name="Yang Z."/>
            <person name="Spallek T."/>
            <person name="Conn C.E."/>
            <person name="Ichihashi Y."/>
            <person name="Cheong K."/>
            <person name="Cui S."/>
            <person name="Der J.P."/>
            <person name="Gundlach H."/>
            <person name="Jiao Y."/>
            <person name="Hori C."/>
            <person name="Ishida J.K."/>
            <person name="Kasahara H."/>
            <person name="Kiba T."/>
            <person name="Kim M.S."/>
            <person name="Koo N."/>
            <person name="Laohavisit A."/>
            <person name="Lee Y.H."/>
            <person name="Lumba S."/>
            <person name="McCourt P."/>
            <person name="Mortimer J.C."/>
            <person name="Mutuku J.M."/>
            <person name="Nomura T."/>
            <person name="Sasaki-Sekimoto Y."/>
            <person name="Seto Y."/>
            <person name="Wang Y."/>
            <person name="Wakatake T."/>
            <person name="Sakakibara H."/>
            <person name="Demura T."/>
            <person name="Yamaguchi S."/>
            <person name="Yoneyama K."/>
            <person name="Manabe R.I."/>
            <person name="Nelson D.C."/>
            <person name="Schulman A.H."/>
            <person name="Timko M.P."/>
            <person name="dePamphilis C.W."/>
            <person name="Choi D."/>
            <person name="Shirasu K."/>
        </authorList>
    </citation>
    <scope>NUCLEOTIDE SEQUENCE [LARGE SCALE GENOMIC DNA]</scope>
    <source>
        <strain evidence="2">cv. UVA1</strain>
    </source>
</reference>
<evidence type="ECO:0000313" key="2">
    <source>
        <dbReference type="Proteomes" id="UP000325081"/>
    </source>
</evidence>
<dbReference type="Proteomes" id="UP000325081">
    <property type="component" value="Unassembled WGS sequence"/>
</dbReference>
<proteinExistence type="predicted"/>
<evidence type="ECO:0000313" key="1">
    <source>
        <dbReference type="EMBL" id="GER51330.1"/>
    </source>
</evidence>
<accession>A0A5A7R0W9</accession>
<name>A0A5A7R0W9_STRAF</name>
<sequence>MLSAKGRTYSPCKTMVSSISTFLLGALERRTERPRFIEVTSVSGVKLRFLPAALLLPASPPSNPTNSLLHVRLIDKPDSIVFSPSQITKEGALDFAPASVEMLSPGFVTSGFSTTEFWAPLDKIPRSITESFD</sequence>
<dbReference type="AlphaFoldDB" id="A0A5A7R0W9"/>
<protein>
    <submittedName>
        <fullName evidence="1">Delta1-pyrroline-5-carboxylate synthase 1</fullName>
    </submittedName>
</protein>
<dbReference type="EMBL" id="BKCP01009626">
    <property type="protein sequence ID" value="GER51330.1"/>
    <property type="molecule type" value="Genomic_DNA"/>
</dbReference>
<organism evidence="1 2">
    <name type="scientific">Striga asiatica</name>
    <name type="common">Asiatic witchweed</name>
    <name type="synonym">Buchnera asiatica</name>
    <dbReference type="NCBI Taxonomy" id="4170"/>
    <lineage>
        <taxon>Eukaryota</taxon>
        <taxon>Viridiplantae</taxon>
        <taxon>Streptophyta</taxon>
        <taxon>Embryophyta</taxon>
        <taxon>Tracheophyta</taxon>
        <taxon>Spermatophyta</taxon>
        <taxon>Magnoliopsida</taxon>
        <taxon>eudicotyledons</taxon>
        <taxon>Gunneridae</taxon>
        <taxon>Pentapetalae</taxon>
        <taxon>asterids</taxon>
        <taxon>lamiids</taxon>
        <taxon>Lamiales</taxon>
        <taxon>Orobanchaceae</taxon>
        <taxon>Buchnereae</taxon>
        <taxon>Striga</taxon>
    </lineage>
</organism>